<feature type="compositionally biased region" description="Basic and acidic residues" evidence="19">
    <location>
        <begin position="1336"/>
        <end position="1352"/>
    </location>
</feature>
<evidence type="ECO:0000256" key="17">
    <source>
        <dbReference type="PROSITE-ProRule" id="PRU00146"/>
    </source>
</evidence>
<evidence type="ECO:0000256" key="9">
    <source>
        <dbReference type="ARBA" id="ARBA00022833"/>
    </source>
</evidence>
<dbReference type="GO" id="GO:0005819">
    <property type="term" value="C:spindle"/>
    <property type="evidence" value="ECO:0007669"/>
    <property type="project" value="UniProtKB-SubCell"/>
</dbReference>
<dbReference type="InterPro" id="IPR001965">
    <property type="entry name" value="Znf_PHD"/>
</dbReference>
<keyword evidence="3" id="KW-0963">Cytoplasm</keyword>
<feature type="compositionally biased region" description="Basic and acidic residues" evidence="19">
    <location>
        <begin position="1557"/>
        <end position="1566"/>
    </location>
</feature>
<accession>A0AAD1SM32</accession>
<evidence type="ECO:0000256" key="13">
    <source>
        <dbReference type="ARBA" id="ARBA00023242"/>
    </source>
</evidence>
<evidence type="ECO:0000313" key="22">
    <source>
        <dbReference type="EMBL" id="CAH2303123.1"/>
    </source>
</evidence>
<keyword evidence="4" id="KW-1017">Isopeptide bond</keyword>
<feature type="region of interest" description="Disordered" evidence="19">
    <location>
        <begin position="598"/>
        <end position="690"/>
    </location>
</feature>
<dbReference type="FunFam" id="3.30.40.10:FF:000225">
    <property type="entry name" value="Death-inducer obliterator 1"/>
    <property type="match status" value="1"/>
</dbReference>
<protein>
    <recommendedName>
        <fullName evidence="15">Death-inducer obliterator 1</fullName>
    </recommendedName>
    <alternativeName>
        <fullName evidence="16">Death-associated transcription factor 1</fullName>
    </alternativeName>
</protein>
<feature type="region of interest" description="Disordered" evidence="19">
    <location>
        <begin position="1261"/>
        <end position="1353"/>
    </location>
</feature>
<keyword evidence="8 17" id="KW-0863">Zinc-finger</keyword>
<feature type="compositionally biased region" description="Polar residues" evidence="19">
    <location>
        <begin position="1542"/>
        <end position="1556"/>
    </location>
</feature>
<gene>
    <name evidence="22" type="ORF">PECUL_23A017138</name>
</gene>
<evidence type="ECO:0000256" key="5">
    <source>
        <dbReference type="ARBA" id="ARBA00022553"/>
    </source>
</evidence>
<evidence type="ECO:0000256" key="8">
    <source>
        <dbReference type="ARBA" id="ARBA00022771"/>
    </source>
</evidence>
<feature type="region of interest" description="Disordered" evidence="19">
    <location>
        <begin position="438"/>
        <end position="476"/>
    </location>
</feature>
<dbReference type="Pfam" id="PF07500">
    <property type="entry name" value="TFIIS_M"/>
    <property type="match status" value="1"/>
</dbReference>
<keyword evidence="6" id="KW-0053">Apoptosis</keyword>
<dbReference type="SUPFAM" id="SSF46942">
    <property type="entry name" value="Elongation factor TFIIS domain 2"/>
    <property type="match status" value="1"/>
</dbReference>
<dbReference type="SUPFAM" id="SSF57903">
    <property type="entry name" value="FYVE/PHD zinc finger"/>
    <property type="match status" value="1"/>
</dbReference>
<dbReference type="SMART" id="SM00249">
    <property type="entry name" value="PHD"/>
    <property type="match status" value="1"/>
</dbReference>
<dbReference type="InterPro" id="IPR003618">
    <property type="entry name" value="TFIIS_cen_dom"/>
</dbReference>
<dbReference type="EMBL" id="OW240917">
    <property type="protein sequence ID" value="CAH2303123.1"/>
    <property type="molecule type" value="Genomic_DNA"/>
</dbReference>
<feature type="region of interest" description="Disordered" evidence="19">
    <location>
        <begin position="878"/>
        <end position="962"/>
    </location>
</feature>
<name>A0AAD1SM32_PELCU</name>
<keyword evidence="12" id="KW-0206">Cytoskeleton</keyword>
<evidence type="ECO:0000256" key="19">
    <source>
        <dbReference type="SAM" id="MobiDB-lite"/>
    </source>
</evidence>
<dbReference type="GO" id="GO:0008270">
    <property type="term" value="F:zinc ion binding"/>
    <property type="evidence" value="ECO:0007669"/>
    <property type="project" value="UniProtKB-KW"/>
</dbReference>
<feature type="compositionally biased region" description="Basic and acidic residues" evidence="19">
    <location>
        <begin position="441"/>
        <end position="457"/>
    </location>
</feature>
<keyword evidence="5" id="KW-0597">Phosphoprotein</keyword>
<feature type="region of interest" description="Disordered" evidence="19">
    <location>
        <begin position="537"/>
        <end position="569"/>
    </location>
</feature>
<feature type="compositionally biased region" description="Low complexity" evidence="19">
    <location>
        <begin position="548"/>
        <end position="569"/>
    </location>
</feature>
<comment type="subunit">
    <text evidence="14">Interacts specifically (via PHD-type zinc finger) with histone H3 that is trimethylated at 'Lys-4' (H3K4me3), histone phosphorylation at 'Thr-3' or 'Thr-6' disrupts this binding and promotes translocation of DIDO1 from chromatin to the mitotic spindle during mitosis.</text>
</comment>
<dbReference type="Gene3D" id="3.30.40.10">
    <property type="entry name" value="Zinc/RING finger domain, C3HC4 (zinc finger)"/>
    <property type="match status" value="1"/>
</dbReference>
<evidence type="ECO:0000256" key="7">
    <source>
        <dbReference type="ARBA" id="ARBA00022723"/>
    </source>
</evidence>
<feature type="compositionally biased region" description="Basic and acidic residues" evidence="19">
    <location>
        <begin position="537"/>
        <end position="547"/>
    </location>
</feature>
<feature type="domain" description="PHD-type" evidence="20">
    <location>
        <begin position="266"/>
        <end position="320"/>
    </location>
</feature>
<evidence type="ECO:0000259" key="21">
    <source>
        <dbReference type="PROSITE" id="PS51321"/>
    </source>
</evidence>
<dbReference type="PROSITE" id="PS01359">
    <property type="entry name" value="ZF_PHD_1"/>
    <property type="match status" value="1"/>
</dbReference>
<feature type="compositionally biased region" description="Basic and acidic residues" evidence="19">
    <location>
        <begin position="898"/>
        <end position="910"/>
    </location>
</feature>
<keyword evidence="23" id="KW-1185">Reference proteome</keyword>
<evidence type="ECO:0000256" key="11">
    <source>
        <dbReference type="ARBA" id="ARBA00022990"/>
    </source>
</evidence>
<feature type="region of interest" description="Disordered" evidence="19">
    <location>
        <begin position="817"/>
        <end position="843"/>
    </location>
</feature>
<feature type="compositionally biased region" description="Basic and acidic residues" evidence="19">
    <location>
        <begin position="33"/>
        <end position="47"/>
    </location>
</feature>
<feature type="region of interest" description="Disordered" evidence="19">
    <location>
        <begin position="1804"/>
        <end position="2332"/>
    </location>
</feature>
<dbReference type="InterPro" id="IPR036575">
    <property type="entry name" value="TFIIS_cen_dom_sf"/>
</dbReference>
<dbReference type="PROSITE" id="PS50016">
    <property type="entry name" value="ZF_PHD_2"/>
    <property type="match status" value="1"/>
</dbReference>
<feature type="compositionally biased region" description="Low complexity" evidence="19">
    <location>
        <begin position="1306"/>
        <end position="1322"/>
    </location>
</feature>
<evidence type="ECO:0000256" key="3">
    <source>
        <dbReference type="ARBA" id="ARBA00022490"/>
    </source>
</evidence>
<feature type="compositionally biased region" description="Basic and acidic residues" evidence="19">
    <location>
        <begin position="183"/>
        <end position="194"/>
    </location>
</feature>
<evidence type="ECO:0000313" key="23">
    <source>
        <dbReference type="Proteomes" id="UP001295444"/>
    </source>
</evidence>
<feature type="coiled-coil region" evidence="18">
    <location>
        <begin position="1472"/>
        <end position="1506"/>
    </location>
</feature>
<keyword evidence="18" id="KW-0175">Coiled coil</keyword>
<feature type="region of interest" description="Disordered" evidence="19">
    <location>
        <begin position="1541"/>
        <end position="1603"/>
    </location>
</feature>
<dbReference type="CDD" id="cd21547">
    <property type="entry name" value="SPOC_DIDO1-like"/>
    <property type="match status" value="1"/>
</dbReference>
<dbReference type="CDD" id="cd15639">
    <property type="entry name" value="PHD_DIDO1_like"/>
    <property type="match status" value="1"/>
</dbReference>
<feature type="domain" description="TFIIS central" evidence="21">
    <location>
        <begin position="689"/>
        <end position="809"/>
    </location>
</feature>
<dbReference type="Pfam" id="PF00628">
    <property type="entry name" value="PHD"/>
    <property type="match status" value="1"/>
</dbReference>
<dbReference type="InterPro" id="IPR012921">
    <property type="entry name" value="SPOC_C"/>
</dbReference>
<evidence type="ECO:0000256" key="18">
    <source>
        <dbReference type="SAM" id="Coils"/>
    </source>
</evidence>
<feature type="compositionally biased region" description="Acidic residues" evidence="19">
    <location>
        <begin position="1378"/>
        <end position="1393"/>
    </location>
</feature>
<feature type="region of interest" description="Disordered" evidence="19">
    <location>
        <begin position="1367"/>
        <end position="1427"/>
    </location>
</feature>
<feature type="compositionally biased region" description="Polar residues" evidence="19">
    <location>
        <begin position="1"/>
        <end position="23"/>
    </location>
</feature>
<keyword evidence="13" id="KW-0539">Nucleus</keyword>
<evidence type="ECO:0000259" key="20">
    <source>
        <dbReference type="PROSITE" id="PS50016"/>
    </source>
</evidence>
<feature type="compositionally biased region" description="Basic and acidic residues" evidence="19">
    <location>
        <begin position="135"/>
        <end position="159"/>
    </location>
</feature>
<dbReference type="Gene3D" id="1.10.472.30">
    <property type="entry name" value="Transcription elongation factor S-II, central domain"/>
    <property type="match status" value="1"/>
</dbReference>
<feature type="compositionally biased region" description="Polar residues" evidence="19">
    <location>
        <begin position="1578"/>
        <end position="1596"/>
    </location>
</feature>
<evidence type="ECO:0000256" key="14">
    <source>
        <dbReference type="ARBA" id="ARBA00065323"/>
    </source>
</evidence>
<evidence type="ECO:0000256" key="10">
    <source>
        <dbReference type="ARBA" id="ARBA00022843"/>
    </source>
</evidence>
<dbReference type="InterPro" id="IPR033082">
    <property type="entry name" value="DIDO1_PHD"/>
</dbReference>
<proteinExistence type="predicted"/>
<dbReference type="Pfam" id="PF07744">
    <property type="entry name" value="SPOC"/>
    <property type="match status" value="1"/>
</dbReference>
<dbReference type="GO" id="GO:0005634">
    <property type="term" value="C:nucleus"/>
    <property type="evidence" value="ECO:0007669"/>
    <property type="project" value="TreeGrafter"/>
</dbReference>
<feature type="compositionally biased region" description="Polar residues" evidence="19">
    <location>
        <begin position="927"/>
        <end position="936"/>
    </location>
</feature>
<dbReference type="InterPro" id="IPR013083">
    <property type="entry name" value="Znf_RING/FYVE/PHD"/>
</dbReference>
<dbReference type="Proteomes" id="UP001295444">
    <property type="component" value="Chromosome 06"/>
</dbReference>
<feature type="compositionally biased region" description="Basic and acidic residues" evidence="19">
    <location>
        <begin position="2075"/>
        <end position="2115"/>
    </location>
</feature>
<feature type="compositionally biased region" description="Low complexity" evidence="19">
    <location>
        <begin position="658"/>
        <end position="684"/>
    </location>
</feature>
<evidence type="ECO:0000256" key="1">
    <source>
        <dbReference type="ARBA" id="ARBA00004186"/>
    </source>
</evidence>
<organism evidence="22 23">
    <name type="scientific">Pelobates cultripes</name>
    <name type="common">Western spadefoot toad</name>
    <dbReference type="NCBI Taxonomy" id="61616"/>
    <lineage>
        <taxon>Eukaryota</taxon>
        <taxon>Metazoa</taxon>
        <taxon>Chordata</taxon>
        <taxon>Craniata</taxon>
        <taxon>Vertebrata</taxon>
        <taxon>Euteleostomi</taxon>
        <taxon>Amphibia</taxon>
        <taxon>Batrachia</taxon>
        <taxon>Anura</taxon>
        <taxon>Pelobatoidea</taxon>
        <taxon>Pelobatidae</taxon>
        <taxon>Pelobates</taxon>
    </lineage>
</organism>
<keyword evidence="11" id="KW-0007">Acetylation</keyword>
<dbReference type="FunFam" id="1.10.472.30:FF:000002">
    <property type="entry name" value="Death-inducer obliterator 1"/>
    <property type="match status" value="1"/>
</dbReference>
<dbReference type="GO" id="GO:0097190">
    <property type="term" value="P:apoptotic signaling pathway"/>
    <property type="evidence" value="ECO:0007669"/>
    <property type="project" value="InterPro"/>
</dbReference>
<evidence type="ECO:0000256" key="16">
    <source>
        <dbReference type="ARBA" id="ARBA00083537"/>
    </source>
</evidence>
<feature type="region of interest" description="Disordered" evidence="19">
    <location>
        <begin position="1689"/>
        <end position="1710"/>
    </location>
</feature>
<dbReference type="PANTHER" id="PTHR11477:SF13">
    <property type="entry name" value="DEATH-INDUCER OBLITERATOR 1"/>
    <property type="match status" value="1"/>
</dbReference>
<keyword evidence="10" id="KW-0832">Ubl conjugation</keyword>
<comment type="subcellular location">
    <subcellularLocation>
        <location evidence="1">Cytoplasm</location>
        <location evidence="1">Cytoskeleton</location>
        <location evidence="1">Spindle</location>
    </subcellularLocation>
</comment>
<evidence type="ECO:0000256" key="6">
    <source>
        <dbReference type="ARBA" id="ARBA00022703"/>
    </source>
</evidence>
<keyword evidence="9" id="KW-0862">Zinc</keyword>
<evidence type="ECO:0000256" key="4">
    <source>
        <dbReference type="ARBA" id="ARBA00022499"/>
    </source>
</evidence>
<feature type="compositionally biased region" description="Basic and acidic residues" evidence="19">
    <location>
        <begin position="2123"/>
        <end position="2320"/>
    </location>
</feature>
<reference evidence="22" key="1">
    <citation type="submission" date="2022-03" db="EMBL/GenBank/DDBJ databases">
        <authorList>
            <person name="Alioto T."/>
            <person name="Alioto T."/>
            <person name="Gomez Garrido J."/>
        </authorList>
    </citation>
    <scope>NUCLEOTIDE SEQUENCE</scope>
</reference>
<keyword evidence="7" id="KW-0479">Metal-binding</keyword>
<dbReference type="InterPro" id="IPR011011">
    <property type="entry name" value="Znf_FYVE_PHD"/>
</dbReference>
<feature type="compositionally biased region" description="Polar residues" evidence="19">
    <location>
        <begin position="195"/>
        <end position="239"/>
    </location>
</feature>
<dbReference type="InterPro" id="IPR019786">
    <property type="entry name" value="Zinc_finger_PHD-type_CS"/>
</dbReference>
<evidence type="ECO:0000256" key="2">
    <source>
        <dbReference type="ARBA" id="ARBA00022481"/>
    </source>
</evidence>
<dbReference type="PROSITE" id="PS51321">
    <property type="entry name" value="TFIIS_CENTRAL"/>
    <property type="match status" value="1"/>
</dbReference>
<dbReference type="GO" id="GO:0006351">
    <property type="term" value="P:DNA-templated transcription"/>
    <property type="evidence" value="ECO:0007669"/>
    <property type="project" value="InterPro"/>
</dbReference>
<feature type="compositionally biased region" description="Polar residues" evidence="19">
    <location>
        <begin position="1292"/>
        <end position="1305"/>
    </location>
</feature>
<dbReference type="SMART" id="SM00510">
    <property type="entry name" value="TFS2M"/>
    <property type="match status" value="1"/>
</dbReference>
<dbReference type="InterPro" id="IPR019787">
    <property type="entry name" value="Znf_PHD-finger"/>
</dbReference>
<dbReference type="PANTHER" id="PTHR11477">
    <property type="entry name" value="TRANSCRIPTION FACTOR S-II ZINC FINGER DOMAIN-CONTAINING PROTEIN"/>
    <property type="match status" value="1"/>
</dbReference>
<feature type="compositionally biased region" description="Acidic residues" evidence="19">
    <location>
        <begin position="1418"/>
        <end position="1427"/>
    </location>
</feature>
<feature type="region of interest" description="Disordered" evidence="19">
    <location>
        <begin position="1"/>
        <end position="259"/>
    </location>
</feature>
<keyword evidence="2" id="KW-0488">Methylation</keyword>
<evidence type="ECO:0000256" key="12">
    <source>
        <dbReference type="ARBA" id="ARBA00023212"/>
    </source>
</evidence>
<evidence type="ECO:0000256" key="15">
    <source>
        <dbReference type="ARBA" id="ARBA00070872"/>
    </source>
</evidence>
<sequence>MEDDTSSQPSEPQLENMGSTSPVSIWDDQSGEETLRTLKPTSKEFRKTWGFRKTTIAKREGAFDTDMESESSQQAGPSLRRSGRQPKRTERVEEFLTAVRRNRGRKSTTLEDSSDRSCPVTDAETASEGSVESTPDTKTDGQRADTSIKREVIVKTEPKCEEDDSSDSDGMTLKELQNRLRSRHSDKPASDRVQDQSVTTPKNESLALTESSVRTRSANRAAQLQHQTLPIKQEAQSPQPAEERKFDNIGQSPRSRPEREIYDPNTLYCICRQPHNNRFMICCDRCEEWFHGDCVGISEARGRLLERNTEDYICPNCMMLQVKDEADSEQKDQPLGESSSCAQQTSTEVIEKSLDDQGIKGRIEKAAHPSGKKKLKIFHPVSPVVEPAALEESSTVSESPEMAKCIGPGCSNIALPDSVYCSHDCILKHAAAAMKSLSAAKETKPKEKAKVKSEKKSPPKPQVTVKPAALSTALHPEKPEALMKKVLIMIPRMETNVQSEHPAECSSAPSWESDHNYIAVKPEKTAAISSTLFYKSDKAEDNERKPEVAATHPAPAVKKAPPSPSSLMPMKPISSLPRIPMLKKTTSSTAPVKQPVKLLPAISKNPSTSKVVSHPPSSAIKKLGPIPKKSSVPLTSVVSGLKKPVSSTITTEQKKPAAGSSTRPLSSSGSSSQSKPVASSSQSTPNIQIRQNIRRSLKEILWKRVTDSDDLEMAESDVIKIAMNIEKEMFNLFRDTDSRYKSKYRNLMFNLKDPKNQGLFHRVLREKISPAKLVRLKPEELVSKKLSSWKDVGPKPNSALKVKSRMDKVLSPRQAVIDMEESPPMSDTDTEQPETVKIPPPEKNISVLPDIFSSMLSDTTSQHRAHLFDLKCKICTGQMSADDEPPHKRQKTAAATSKKPEPKSEPKPEIPDEAVPPPPTDDESDTQMETSDSTTAIPEKGPDSTPLPNASPGHPELPFVTQGPLYQPISHVTTVTVSGRDPRTAVSRPALVISTATDTSKVVREPEEPSAAASVSLPPVFSAPKSILTKPQVSDSRYLASSPSHNIADIRTSHDGDTSLFLSRLSPIWKGFINMQSVAKFVTKAFPVSGSIEYLNEDLPDTIHIGGRISPKTVWDYVGKLKSSVSKELSLIRFHPATEEEEVAYISLYSYFSSRGRFGVVANNNRHVKDLYLIPLSAKDPIPSKLLPFEGPGLESGRPNLILGLVICQRTKRPAANEPEKFEDKRTKGPTQEEADILNFTKVPVASVIDKKTQKYTPYSAELVKSTTPPGSPPPLPEPKATVSKSDIVPPVSNTSVRSSSPVRETSTPAVSASSASSKTATPLEHILKTLFGKTAEGKNESASAPKEEPVTERGFAGIPLIDPIVQQFGQLSKEKPIEDEDDRPYDPEEEYDPEKAFGSSTIVSNDKPYEPEQPCENLEDEEAYDPEDETILEEAKVPIEDLPNKMSSTSNLKSVEVSSEYVSSIPDSSSLIEQQKMLDELNKQIEEQKKQLEEQEEALRLQRAAVGVSMAHFSVSDALMSPPPKSSILKSELFQLEPNAEVSTPLSNDQFMNQNRDSRQLRDPRQQALKRIRTENDPPNAQLQTEKNPQTFTTESSEDTLKDSMVNLPSIKVEKVKPNLEVGQQSPQKPTDKIYEKNVNTFMPEDSSWYKKLDSSESVTSIEATGTSKSIRKVLLPTPGTSTLLQQKLTQGEGESVAHSTPPVAPWPNESQNFDSQISLTAPTSQTGMPQEHVSGAFEPEKATFLPQTDHIHNQAPPFIEQIKPVVQQENRLGPPYLMCPTGGPAQMQFKNEQDIPSIFGEHRPIQMPNLPGTRPPTRFSDENVPSNLEMQRGPIPERVVDQKGPMPLLSTQFGPPPSINHPFGDRTQPPQFVGQRGQSPPIFDPQSGPPSEFHDSHFSGVNDGSPRFDGQRGQVPPQFMGNRGQQFNFEGPRRAPPSQFKMHRGVPVQPQYGGPHGPPPNQFGGPRGPFPNEFEVLRGPAAGPYPGPRGPQPHKFEEQRESPPPMFTNQRAPAPHPFGGQRGNVPPRFPEPQTQILKPQHRPLLELPSIPPLQAWNKGGKPDMLHNYAEQRQGQEQHWEANEFRQNKDHRNQGFEGRPRERYEGRSDPEVHMSEQVPVRGYEERRGERESDGHWDRDGGRNWNRERDRNWDRNKDWERPRTKEPNREWDKSRDGDRESERNRDRDRDKERDRDRDRDKDRDREREKERDRERERDKERDRDREREREREYRERDRDRERDRERDRDRGRDRERDRDKDRARDRERDAYRRRDRERSRSRDRDRTRERDRDRGKDRSNRSKSTETNKDSKSDRLKDSYRSLPTEAASSQT</sequence>